<evidence type="ECO:0000313" key="4">
    <source>
        <dbReference type="Proteomes" id="UP000823936"/>
    </source>
</evidence>
<accession>A0A9D1PTR9</accession>
<dbReference type="SUPFAM" id="SSF53383">
    <property type="entry name" value="PLP-dependent transferases"/>
    <property type="match status" value="1"/>
</dbReference>
<gene>
    <name evidence="3" type="ORF">IAB12_05355</name>
</gene>
<evidence type="ECO:0000256" key="1">
    <source>
        <dbReference type="ARBA" id="ARBA00022898"/>
    </source>
</evidence>
<dbReference type="PANTHER" id="PTHR43586:SF4">
    <property type="entry name" value="ISOPENICILLIN N EPIMERASE"/>
    <property type="match status" value="1"/>
</dbReference>
<evidence type="ECO:0000259" key="2">
    <source>
        <dbReference type="Pfam" id="PF00266"/>
    </source>
</evidence>
<organism evidence="3 4">
    <name type="scientific">Candidatus Ornithospirochaeta avicola</name>
    <dbReference type="NCBI Taxonomy" id="2840896"/>
    <lineage>
        <taxon>Bacteria</taxon>
        <taxon>Pseudomonadati</taxon>
        <taxon>Spirochaetota</taxon>
        <taxon>Spirochaetia</taxon>
        <taxon>Spirochaetales</taxon>
        <taxon>Spirochaetaceae</taxon>
        <taxon>Spirochaetaceae incertae sedis</taxon>
        <taxon>Candidatus Ornithospirochaeta</taxon>
    </lineage>
</organism>
<dbReference type="Gene3D" id="3.40.640.10">
    <property type="entry name" value="Type I PLP-dependent aspartate aminotransferase-like (Major domain)"/>
    <property type="match status" value="1"/>
</dbReference>
<dbReference type="InterPro" id="IPR015424">
    <property type="entry name" value="PyrdxlP-dep_Trfase"/>
</dbReference>
<dbReference type="Pfam" id="PF00266">
    <property type="entry name" value="Aminotran_5"/>
    <property type="match status" value="1"/>
</dbReference>
<dbReference type="EMBL" id="DXHU01000020">
    <property type="protein sequence ID" value="HIV99182.1"/>
    <property type="molecule type" value="Genomic_DNA"/>
</dbReference>
<dbReference type="Proteomes" id="UP000823936">
    <property type="component" value="Unassembled WGS sequence"/>
</dbReference>
<dbReference type="Gene3D" id="3.90.1150.10">
    <property type="entry name" value="Aspartate Aminotransferase, domain 1"/>
    <property type="match status" value="1"/>
</dbReference>
<keyword evidence="3" id="KW-0808">Transferase</keyword>
<sequence>MKRIYLDNSATSFPKAPHLAEKLRDYVLNDDGAVNRTYSEASIKNLEMIAELRVKLCRFYNGPSDECVIFTHTITEALNTLINGYFSKGDHIIISPYEHNAVLRALTLHEIEYSPLPLCENNRVDTASAESLIRKNTKAIICTAVSNVNGSIVDLKALGETASKHSLKFIVDTAQASPYIDIDMKRDNITALAFTAHKGFMSIEGSGGFIIQKGEEKNIRVLIAGGSGSDSGNPYMPEMLPDKFEAGTFSTPSLFSFSYSLDYVLSHLDEIRKKSKENTEYLKQALMRIKGIKVVESGNEEDIIPLISVTSEKDLSLIALSLSEKCGAEVRVGIHCSPLAHKALGTYPEGTLRFSPSCFTAKEELDEVINALKEIAG</sequence>
<protein>
    <submittedName>
        <fullName evidence="3">Aminotransferase class V-fold PLP-dependent enzyme</fullName>
    </submittedName>
</protein>
<proteinExistence type="predicted"/>
<reference evidence="3" key="1">
    <citation type="journal article" date="2021" name="PeerJ">
        <title>Extensive microbial diversity within the chicken gut microbiome revealed by metagenomics and culture.</title>
        <authorList>
            <person name="Gilroy R."/>
            <person name="Ravi A."/>
            <person name="Getino M."/>
            <person name="Pursley I."/>
            <person name="Horton D.L."/>
            <person name="Alikhan N.F."/>
            <person name="Baker D."/>
            <person name="Gharbi K."/>
            <person name="Hall N."/>
            <person name="Watson M."/>
            <person name="Adriaenssens E.M."/>
            <person name="Foster-Nyarko E."/>
            <person name="Jarju S."/>
            <person name="Secka A."/>
            <person name="Antonio M."/>
            <person name="Oren A."/>
            <person name="Chaudhuri R.R."/>
            <person name="La Ragione R."/>
            <person name="Hildebrand F."/>
            <person name="Pallen M.J."/>
        </authorList>
    </citation>
    <scope>NUCLEOTIDE SEQUENCE</scope>
    <source>
        <strain evidence="3">Gambia11-129</strain>
    </source>
</reference>
<dbReference type="GO" id="GO:0008483">
    <property type="term" value="F:transaminase activity"/>
    <property type="evidence" value="ECO:0007669"/>
    <property type="project" value="UniProtKB-KW"/>
</dbReference>
<dbReference type="InterPro" id="IPR015421">
    <property type="entry name" value="PyrdxlP-dep_Trfase_major"/>
</dbReference>
<dbReference type="PANTHER" id="PTHR43586">
    <property type="entry name" value="CYSTEINE DESULFURASE"/>
    <property type="match status" value="1"/>
</dbReference>
<dbReference type="InterPro" id="IPR015422">
    <property type="entry name" value="PyrdxlP-dep_Trfase_small"/>
</dbReference>
<name>A0A9D1PTR9_9SPIO</name>
<keyword evidence="1" id="KW-0663">Pyridoxal phosphate</keyword>
<reference evidence="3" key="2">
    <citation type="submission" date="2021-04" db="EMBL/GenBank/DDBJ databases">
        <authorList>
            <person name="Gilroy R."/>
        </authorList>
    </citation>
    <scope>NUCLEOTIDE SEQUENCE</scope>
    <source>
        <strain evidence="3">Gambia11-129</strain>
    </source>
</reference>
<feature type="domain" description="Aminotransferase class V" evidence="2">
    <location>
        <begin position="4"/>
        <end position="367"/>
    </location>
</feature>
<comment type="caution">
    <text evidence="3">The sequence shown here is derived from an EMBL/GenBank/DDBJ whole genome shotgun (WGS) entry which is preliminary data.</text>
</comment>
<dbReference type="AlphaFoldDB" id="A0A9D1PTR9"/>
<dbReference type="InterPro" id="IPR000192">
    <property type="entry name" value="Aminotrans_V_dom"/>
</dbReference>
<keyword evidence="3" id="KW-0032">Aminotransferase</keyword>
<evidence type="ECO:0000313" key="3">
    <source>
        <dbReference type="EMBL" id="HIV99182.1"/>
    </source>
</evidence>